<dbReference type="FunFam" id="3.30.1360.120:FF:000003">
    <property type="entry name" value="tRNA modification GTPase MnmE"/>
    <property type="match status" value="1"/>
</dbReference>
<dbReference type="GO" id="GO:0005829">
    <property type="term" value="C:cytosol"/>
    <property type="evidence" value="ECO:0007669"/>
    <property type="project" value="TreeGrafter"/>
</dbReference>
<dbReference type="InterPro" id="IPR006073">
    <property type="entry name" value="GTP-bd"/>
</dbReference>
<dbReference type="AlphaFoldDB" id="A0A9D4TWM6"/>
<comment type="subcellular location">
    <subcellularLocation>
        <location evidence="1">Plastid</location>
        <location evidence="1">Chloroplast</location>
    </subcellularLocation>
</comment>
<keyword evidence="3 10" id="KW-0819">tRNA processing</keyword>
<dbReference type="InterPro" id="IPR004520">
    <property type="entry name" value="GTPase_MnmE"/>
</dbReference>
<dbReference type="Pfam" id="PF12631">
    <property type="entry name" value="MnmE_helical"/>
    <property type="match status" value="1"/>
</dbReference>
<dbReference type="OrthoDB" id="188276at2759"/>
<dbReference type="CDD" id="cd14858">
    <property type="entry name" value="TrmE_N"/>
    <property type="match status" value="1"/>
</dbReference>
<dbReference type="CDD" id="cd04164">
    <property type="entry name" value="trmE"/>
    <property type="match status" value="1"/>
</dbReference>
<dbReference type="GO" id="GO:0042802">
    <property type="term" value="F:identical protein binding"/>
    <property type="evidence" value="ECO:0007669"/>
    <property type="project" value="UniProtKB-ARBA"/>
</dbReference>
<dbReference type="Pfam" id="PF01926">
    <property type="entry name" value="MMR_HSR1"/>
    <property type="match status" value="1"/>
</dbReference>
<evidence type="ECO:0000256" key="5">
    <source>
        <dbReference type="ARBA" id="ARBA00022741"/>
    </source>
</evidence>
<dbReference type="PROSITE" id="PS51709">
    <property type="entry name" value="G_TRME"/>
    <property type="match status" value="1"/>
</dbReference>
<dbReference type="SUPFAM" id="SSF52540">
    <property type="entry name" value="P-loop containing nucleoside triphosphate hydrolases"/>
    <property type="match status" value="1"/>
</dbReference>
<evidence type="ECO:0000256" key="7">
    <source>
        <dbReference type="ARBA" id="ARBA00022842"/>
    </source>
</evidence>
<dbReference type="InterPro" id="IPR027368">
    <property type="entry name" value="MnmE_dom2"/>
</dbReference>
<sequence length="627" mass="65205">MAQTLGSVSASKAVPTVCHMHVGPRCRSPAQRADWQRRGCSQRSWRCRSLEQEYLSSLGGLVGYAGAQDDSSTASDGASRAPAAASDTDTIAAIVTGSAQGAVSIIRVSGKAAVPIAQQVFTPQSAAATRRRRAAAAQCTAADERAAWQPESHKVYYGSALDAEGAVLDEVLLLAMLAPRSYTSEDVVELHTHGGGVSAARVLQRCLEAGARLAQPGEFTLRAFLNGRLDLAQAESVAQLIDARTVAAADSALAGLAGGVGQIVQAMRTECLDLLVEMDVRIDFDEDLPPLDVPALVQRIQALSQQLAAALDTARQGQLLRSGLQVALVGRPNVGKSSLLNALSGTERAIVTAIAGTTRDIVEAGVVIGGVPITLLDTAGMRESSDMVEKIGVERSVAAARQADMVMLVVDAAAGWGPEDAEIAQQMFTSSSSGPAAWSSDWSSSSSDEEASSGSTSSGSKEHANGSGGGKRGAPALLVLNKVDLAQHAEQQQQQNGSSLQQSAHRCAVQQFGVPAAVANQFAAVVSTSAATREGLEALQQAVLRLAGAPQLAPGGVSWAVNERQGEALIRAKEALQRVQSSISDELPVDFWTIDLRAAVLALGEVSGEDVTEEVLDSIFSRFCIGK</sequence>
<dbReference type="InterPro" id="IPR005225">
    <property type="entry name" value="Small_GTP-bd"/>
</dbReference>
<evidence type="ECO:0000256" key="3">
    <source>
        <dbReference type="ARBA" id="ARBA00022694"/>
    </source>
</evidence>
<dbReference type="GO" id="GO:0030488">
    <property type="term" value="P:tRNA methylation"/>
    <property type="evidence" value="ECO:0007669"/>
    <property type="project" value="TreeGrafter"/>
</dbReference>
<dbReference type="NCBIfam" id="TIGR00450">
    <property type="entry name" value="mnmE_trmE_thdF"/>
    <property type="match status" value="1"/>
</dbReference>
<evidence type="ECO:0000256" key="6">
    <source>
        <dbReference type="ARBA" id="ARBA00022801"/>
    </source>
</evidence>
<evidence type="ECO:0000256" key="2">
    <source>
        <dbReference type="ARBA" id="ARBA00011043"/>
    </source>
</evidence>
<keyword evidence="6" id="KW-0378">Hydrolase</keyword>
<accession>A0A9D4TWM6</accession>
<dbReference type="GO" id="GO:0046872">
    <property type="term" value="F:metal ion binding"/>
    <property type="evidence" value="ECO:0007669"/>
    <property type="project" value="UniProtKB-KW"/>
</dbReference>
<dbReference type="GO" id="GO:0009507">
    <property type="term" value="C:chloroplast"/>
    <property type="evidence" value="ECO:0007669"/>
    <property type="project" value="UniProtKB-SubCell"/>
</dbReference>
<gene>
    <name evidence="13" type="ORF">D9Q98_005986</name>
</gene>
<keyword evidence="14" id="KW-1185">Reference proteome</keyword>
<dbReference type="Proteomes" id="UP001055712">
    <property type="component" value="Unassembled WGS sequence"/>
</dbReference>
<dbReference type="Gene3D" id="3.40.50.300">
    <property type="entry name" value="P-loop containing nucleotide triphosphate hydrolases"/>
    <property type="match status" value="1"/>
</dbReference>
<dbReference type="Pfam" id="PF10396">
    <property type="entry name" value="TrmE_N"/>
    <property type="match status" value="1"/>
</dbReference>
<evidence type="ECO:0000256" key="4">
    <source>
        <dbReference type="ARBA" id="ARBA00022723"/>
    </source>
</evidence>
<feature type="domain" description="TrmE-type G" evidence="12">
    <location>
        <begin position="323"/>
        <end position="548"/>
    </location>
</feature>
<evidence type="ECO:0000256" key="9">
    <source>
        <dbReference type="ARBA" id="ARBA00023134"/>
    </source>
</evidence>
<evidence type="ECO:0000256" key="8">
    <source>
        <dbReference type="ARBA" id="ARBA00022958"/>
    </source>
</evidence>
<organism evidence="13 14">
    <name type="scientific">Chlorella vulgaris</name>
    <name type="common">Green alga</name>
    <dbReference type="NCBI Taxonomy" id="3077"/>
    <lineage>
        <taxon>Eukaryota</taxon>
        <taxon>Viridiplantae</taxon>
        <taxon>Chlorophyta</taxon>
        <taxon>core chlorophytes</taxon>
        <taxon>Trebouxiophyceae</taxon>
        <taxon>Chlorellales</taxon>
        <taxon>Chlorellaceae</taxon>
        <taxon>Chlorella clade</taxon>
        <taxon>Chlorella</taxon>
    </lineage>
</organism>
<evidence type="ECO:0000256" key="1">
    <source>
        <dbReference type="ARBA" id="ARBA00004229"/>
    </source>
</evidence>
<feature type="compositionally biased region" description="Low complexity" evidence="11">
    <location>
        <begin position="432"/>
        <end position="459"/>
    </location>
</feature>
<protein>
    <recommendedName>
        <fullName evidence="12">TrmE-type G domain-containing protein</fullName>
    </recommendedName>
</protein>
<proteinExistence type="inferred from homology"/>
<dbReference type="HAMAP" id="MF_00379">
    <property type="entry name" value="GTPase_MnmE"/>
    <property type="match status" value="1"/>
</dbReference>
<keyword evidence="8" id="KW-0630">Potassium</keyword>
<evidence type="ECO:0000259" key="12">
    <source>
        <dbReference type="PROSITE" id="PS51709"/>
    </source>
</evidence>
<dbReference type="GO" id="GO:0005525">
    <property type="term" value="F:GTP binding"/>
    <property type="evidence" value="ECO:0007669"/>
    <property type="project" value="UniProtKB-KW"/>
</dbReference>
<comment type="caution">
    <text evidence="13">The sequence shown here is derived from an EMBL/GenBank/DDBJ whole genome shotgun (WGS) entry which is preliminary data.</text>
</comment>
<dbReference type="GO" id="GO:0003924">
    <property type="term" value="F:GTPase activity"/>
    <property type="evidence" value="ECO:0007669"/>
    <property type="project" value="InterPro"/>
</dbReference>
<evidence type="ECO:0000313" key="14">
    <source>
        <dbReference type="Proteomes" id="UP001055712"/>
    </source>
</evidence>
<dbReference type="PANTHER" id="PTHR42714">
    <property type="entry name" value="TRNA MODIFICATION GTPASE GTPBP3"/>
    <property type="match status" value="1"/>
</dbReference>
<keyword evidence="5 10" id="KW-0547">Nucleotide-binding</keyword>
<dbReference type="InterPro" id="IPR027417">
    <property type="entry name" value="P-loop_NTPase"/>
</dbReference>
<keyword evidence="4" id="KW-0479">Metal-binding</keyword>
<dbReference type="Gene3D" id="1.20.120.430">
    <property type="entry name" value="tRNA modification GTPase MnmE domain 2"/>
    <property type="match status" value="1"/>
</dbReference>
<dbReference type="PANTHER" id="PTHR42714:SF2">
    <property type="entry name" value="TRNA MODIFICATION GTPASE GTPBP3, MITOCHONDRIAL"/>
    <property type="match status" value="1"/>
</dbReference>
<feature type="region of interest" description="Disordered" evidence="11">
    <location>
        <begin position="432"/>
        <end position="473"/>
    </location>
</feature>
<reference evidence="13" key="2">
    <citation type="submission" date="2020-11" db="EMBL/GenBank/DDBJ databases">
        <authorList>
            <person name="Cecchin M."/>
            <person name="Marcolungo L."/>
            <person name="Rossato M."/>
            <person name="Girolomoni L."/>
            <person name="Cosentino E."/>
            <person name="Cuine S."/>
            <person name="Li-Beisson Y."/>
            <person name="Delledonne M."/>
            <person name="Ballottari M."/>
        </authorList>
    </citation>
    <scope>NUCLEOTIDE SEQUENCE</scope>
    <source>
        <strain evidence="13">211/11P</strain>
        <tissue evidence="13">Whole cell</tissue>
    </source>
</reference>
<dbReference type="InterPro" id="IPR027266">
    <property type="entry name" value="TrmE/GcvT-like"/>
</dbReference>
<dbReference type="InterPro" id="IPR025867">
    <property type="entry name" value="MnmE_helical"/>
</dbReference>
<dbReference type="InterPro" id="IPR031168">
    <property type="entry name" value="G_TrmE"/>
</dbReference>
<reference evidence="13" key="1">
    <citation type="journal article" date="2019" name="Plant J.">
        <title>Chlorella vulgaris genome assembly and annotation reveals the molecular basis for metabolic acclimation to high light conditions.</title>
        <authorList>
            <person name="Cecchin M."/>
            <person name="Marcolungo L."/>
            <person name="Rossato M."/>
            <person name="Girolomoni L."/>
            <person name="Cosentino E."/>
            <person name="Cuine S."/>
            <person name="Li-Beisson Y."/>
            <person name="Delledonne M."/>
            <person name="Ballottari M."/>
        </authorList>
    </citation>
    <scope>NUCLEOTIDE SEQUENCE</scope>
    <source>
        <strain evidence="13">211/11P</strain>
    </source>
</reference>
<keyword evidence="7" id="KW-0460">Magnesium</keyword>
<dbReference type="InterPro" id="IPR018948">
    <property type="entry name" value="GTP-bd_TrmE_N"/>
</dbReference>
<evidence type="ECO:0000313" key="13">
    <source>
        <dbReference type="EMBL" id="KAI3436570.1"/>
    </source>
</evidence>
<evidence type="ECO:0000256" key="10">
    <source>
        <dbReference type="RuleBase" id="RU003313"/>
    </source>
</evidence>
<name>A0A9D4TWM6_CHLVU</name>
<dbReference type="PRINTS" id="PR00326">
    <property type="entry name" value="GTP1OBG"/>
</dbReference>
<dbReference type="EMBL" id="SIDB01000002">
    <property type="protein sequence ID" value="KAI3436570.1"/>
    <property type="molecule type" value="Genomic_DNA"/>
</dbReference>
<dbReference type="GO" id="GO:0002098">
    <property type="term" value="P:tRNA wobble uridine modification"/>
    <property type="evidence" value="ECO:0007669"/>
    <property type="project" value="TreeGrafter"/>
</dbReference>
<keyword evidence="9 10" id="KW-0342">GTP-binding</keyword>
<evidence type="ECO:0000256" key="11">
    <source>
        <dbReference type="SAM" id="MobiDB-lite"/>
    </source>
</evidence>
<comment type="similarity">
    <text evidence="2 10">Belongs to the TRAFAC class TrmE-Era-EngA-EngB-Septin-like GTPase superfamily. TrmE GTPase family.</text>
</comment>
<dbReference type="Gene3D" id="3.30.1360.120">
    <property type="entry name" value="Probable tRNA modification gtpase trme, domain 1"/>
    <property type="match status" value="1"/>
</dbReference>
<dbReference type="NCBIfam" id="TIGR00231">
    <property type="entry name" value="small_GTP"/>
    <property type="match status" value="1"/>
</dbReference>